<evidence type="ECO:0000313" key="1">
    <source>
        <dbReference type="EMBL" id="EBM3646659.1"/>
    </source>
</evidence>
<dbReference type="AlphaFoldDB" id="A0A5T5YEY2"/>
<gene>
    <name evidence="1" type="ORF">DXW22_15215</name>
</gene>
<comment type="caution">
    <text evidence="1">The sequence shown here is derived from an EMBL/GenBank/DDBJ whole genome shotgun (WGS) entry which is preliminary data.</text>
</comment>
<dbReference type="Pfam" id="PF11672">
    <property type="entry name" value="DUF3268"/>
    <property type="match status" value="1"/>
</dbReference>
<name>A0A5T5YEY2_SALER</name>
<proteinExistence type="predicted"/>
<dbReference type="InterPro" id="IPR021686">
    <property type="entry name" value="DUF3268"/>
</dbReference>
<sequence>MSKHLKKTSKILCYYCRNDALLKKGEQIPEGVGSFYSQNYYWICFNCNAWVGCHKDTKIPYGTLANKNLRLLRRELHNIFDNIWRSGSLSRYEAYSWLAAKLSISRSECHIGLFNENICTQAISMLKEHGYKATYNRDARRITSEKNYPPDSF</sequence>
<reference evidence="1" key="1">
    <citation type="submission" date="2018-08" db="EMBL/GenBank/DDBJ databases">
        <authorList>
            <consortium name="PulseNet: The National Subtyping Network for Foodborne Disease Surveillance"/>
            <person name="Tarr C.L."/>
            <person name="Trees E."/>
            <person name="Katz L.S."/>
            <person name="Carleton-Romer H.A."/>
            <person name="Stroika S."/>
            <person name="Kucerova Z."/>
            <person name="Roache K.F."/>
            <person name="Sabol A.L."/>
            <person name="Besser J."/>
            <person name="Gerner-Smidt P."/>
        </authorList>
    </citation>
    <scope>NUCLEOTIDE SEQUENCE</scope>
    <source>
        <strain evidence="1">PNUSAS048855</strain>
    </source>
</reference>
<organism evidence="1">
    <name type="scientific">Salmonella enterica</name>
    <name type="common">Salmonella choleraesuis</name>
    <dbReference type="NCBI Taxonomy" id="28901"/>
    <lineage>
        <taxon>Bacteria</taxon>
        <taxon>Pseudomonadati</taxon>
        <taxon>Pseudomonadota</taxon>
        <taxon>Gammaproteobacteria</taxon>
        <taxon>Enterobacterales</taxon>
        <taxon>Enterobacteriaceae</taxon>
        <taxon>Salmonella</taxon>
    </lineage>
</organism>
<dbReference type="EMBL" id="AAGCHW010000040">
    <property type="protein sequence ID" value="EBM3646659.1"/>
    <property type="molecule type" value="Genomic_DNA"/>
</dbReference>
<accession>A0A5T5YEY2</accession>
<protein>
    <submittedName>
        <fullName evidence="1">Uncharacterized protein</fullName>
    </submittedName>
</protein>